<evidence type="ECO:0000313" key="2">
    <source>
        <dbReference type="Proteomes" id="UP001165960"/>
    </source>
</evidence>
<reference evidence="1" key="1">
    <citation type="submission" date="2022-04" db="EMBL/GenBank/DDBJ databases">
        <title>Genome of the entomopathogenic fungus Entomophthora muscae.</title>
        <authorList>
            <person name="Elya C."/>
            <person name="Lovett B.R."/>
            <person name="Lee E."/>
            <person name="Macias A.M."/>
            <person name="Hajek A.E."/>
            <person name="De Bivort B.L."/>
            <person name="Kasson M.T."/>
            <person name="De Fine Licht H.H."/>
            <person name="Stajich J.E."/>
        </authorList>
    </citation>
    <scope>NUCLEOTIDE SEQUENCE</scope>
    <source>
        <strain evidence="1">Berkeley</strain>
    </source>
</reference>
<sequence length="377" mass="43746">MPETELDYLYYCTLCKKSIFDKKKHYFTNSHKDTLHAYLDKKLQEYNKYRIFLNDIALLKDLTEQPNFWCSFCEKEIDAEVMAKRQKINNQHNLFACHQIFKHLASNSHRSNVESFWNLHRPFTIKSKVQNKKVGDPVKGCSFLKDQFILTKQALEEVLFFKEKINRSKFHSKCKTRILSMNSASAKTLENEVKSKEPIVSMPLSTLRIFKKQPHPLNSNLNKNNLLSGFDNETRFTVPENDEDQSSIFEEHKAERSQTLSLSKVTIPSLTNGDKNVFMSGNVPPWLKGKLDIASTPQKQGKGSNMLGPSIEGFLRSKEIEKQRDRGKSRKLGSTFDHSQKPDSAWLPNFGRVWEEGPRFMSRFNYQKSTNNKSDSQ</sequence>
<gene>
    <name evidence="1" type="primary">CCDC84</name>
    <name evidence="1" type="ORF">DSO57_1000180</name>
</gene>
<accession>A0ACC2T9K0</accession>
<proteinExistence type="predicted"/>
<name>A0ACC2T9K0_9FUNG</name>
<evidence type="ECO:0000313" key="1">
    <source>
        <dbReference type="EMBL" id="KAJ9071175.1"/>
    </source>
</evidence>
<organism evidence="1 2">
    <name type="scientific">Entomophthora muscae</name>
    <dbReference type="NCBI Taxonomy" id="34485"/>
    <lineage>
        <taxon>Eukaryota</taxon>
        <taxon>Fungi</taxon>
        <taxon>Fungi incertae sedis</taxon>
        <taxon>Zoopagomycota</taxon>
        <taxon>Entomophthoromycotina</taxon>
        <taxon>Entomophthoromycetes</taxon>
        <taxon>Entomophthorales</taxon>
        <taxon>Entomophthoraceae</taxon>
        <taxon>Entomophthora</taxon>
    </lineage>
</organism>
<keyword evidence="2" id="KW-1185">Reference proteome</keyword>
<comment type="caution">
    <text evidence="1">The sequence shown here is derived from an EMBL/GenBank/DDBJ whole genome shotgun (WGS) entry which is preliminary data.</text>
</comment>
<dbReference type="EMBL" id="QTSX02003551">
    <property type="protein sequence ID" value="KAJ9071175.1"/>
    <property type="molecule type" value="Genomic_DNA"/>
</dbReference>
<dbReference type="Proteomes" id="UP001165960">
    <property type="component" value="Unassembled WGS sequence"/>
</dbReference>
<protein>
    <submittedName>
        <fullName evidence="1">Coiled-coil domain-containing protein 84, variant 3</fullName>
    </submittedName>
</protein>